<protein>
    <submittedName>
        <fullName evidence="4">AF-4_C domain-containing protein</fullName>
    </submittedName>
</protein>
<reference evidence="4" key="1">
    <citation type="submission" date="2016-06" db="UniProtKB">
        <authorList>
            <consortium name="WormBaseParasite"/>
        </authorList>
    </citation>
    <scope>IDENTIFICATION</scope>
</reference>
<gene>
    <name evidence="2" type="ORF">SSLN_LOCUS15425</name>
</gene>
<feature type="compositionally biased region" description="Polar residues" evidence="1">
    <location>
        <begin position="1110"/>
        <end position="1119"/>
    </location>
</feature>
<dbReference type="WBParaSite" id="SSLN_0001600401-mRNA-1">
    <property type="protein sequence ID" value="SSLN_0001600401-mRNA-1"/>
    <property type="gene ID" value="SSLN_0001600401"/>
</dbReference>
<organism evidence="4">
    <name type="scientific">Schistocephalus solidus</name>
    <name type="common">Tapeworm</name>
    <dbReference type="NCBI Taxonomy" id="70667"/>
    <lineage>
        <taxon>Eukaryota</taxon>
        <taxon>Metazoa</taxon>
        <taxon>Spiralia</taxon>
        <taxon>Lophotrochozoa</taxon>
        <taxon>Platyhelminthes</taxon>
        <taxon>Cestoda</taxon>
        <taxon>Eucestoda</taxon>
        <taxon>Diphyllobothriidea</taxon>
        <taxon>Diphyllobothriidae</taxon>
        <taxon>Schistocephalus</taxon>
    </lineage>
</organism>
<proteinExistence type="predicted"/>
<feature type="compositionally biased region" description="Basic residues" evidence="1">
    <location>
        <begin position="611"/>
        <end position="649"/>
    </location>
</feature>
<feature type="compositionally biased region" description="Low complexity" evidence="1">
    <location>
        <begin position="547"/>
        <end position="569"/>
    </location>
</feature>
<feature type="compositionally biased region" description="Polar residues" evidence="1">
    <location>
        <begin position="150"/>
        <end position="167"/>
    </location>
</feature>
<evidence type="ECO:0000313" key="4">
    <source>
        <dbReference type="WBParaSite" id="SSLN_0001600401-mRNA-1"/>
    </source>
</evidence>
<keyword evidence="3" id="KW-1185">Reference proteome</keyword>
<feature type="region of interest" description="Disordered" evidence="1">
    <location>
        <begin position="393"/>
        <end position="417"/>
    </location>
</feature>
<feature type="region of interest" description="Disordered" evidence="1">
    <location>
        <begin position="510"/>
        <end position="717"/>
    </location>
</feature>
<sequence length="1320" mass="147477">MDVGREHLLNYQSWDSWIADWLHSESAANKVEKVERKVRPSQPSEPVDKSECTSHSTLPRTTSGAFSSRRRRWRTRSASSSSSSASSGNALTDTLGPTNDEKVPKKQIRGDSSADASTKSTKPKVKKNTDPPTTTEKNRRPNSKIKHPPSSLNFSEQRHSPATSSATKRVRPSGDVRPKAQQNVSTLPYSILKSTRKLPKKPDQTSDSIGVTRKREVSRTKRTGSSLGVRTRPRSRIAKRPTTHSGRDSQSPDPEGRSVVPRPKMRLLHEVDRQAKLAPKGSALTPPATDVPSKEQAKKSATQKKPSYPRSQVPSETGTRAMNRQIPDTWDELKRLKEAQESRSYSVLQKISDELEAFRRCPLKSKLDNASNAMEEKIFQKNAHPANLAWEKRAQRKPSLSRTQSRCESKRRVRRLEEEQERVERHKEFMRKAGIKIKRADRARDCNLNPWMNGNNYTSSTDSGPFLRLSELRSASESEDDEGKGLPTFAGPAIQEGLTSTLSTLSAMMDAPTSTTDGQVLPKSATAAGEPKETEDLTLKLPPSAMSTTTGTSSPRSKSPTSESASSSKKVNHKSKSESKPKSGEKVTGAGEISGSKKKSKDKSKKEKANGKKGKEKKPKKGKKEGGKKKKAADKKKGKVAGKKAKKAATTKNQSNTNGLDERCSSFSTTSTEQPNDQTLKTVPDLELFMVESEEEEADAGNPFSSSSSFSSPFSQRSISFDSETLNILDTALSRRRRSALSAIRKRPQKVLSWQPKNASHLKKTSNAGVGGSTRQQSMPRKPVVGRSSASSSSPRKFGERASTVTSGSRGRINAAALDHSQGPGMSRPRIKAASFITGGGQIDKQAAVTVPRQTNNASAETVRMLQELQLTHLNKILADCGLDGGKSGDHGCLSANRFWSSCNNAVDGQRGEDEQEERKETEEEERAQRQTESERVTTPVGEHTTTFNRFQDDNNSSGGEDDDDDNDAAEEEEEGWEEEEDEEESNEDFESTFEDSDTGFDFFGEGKELQMYVTITSSEIDDIAMPFRASNAMHRALSEAYKMYVENRDRRRAFFTLGGERRRKSSSLISPWPKRATKPSIEPTVNVLKLVQRFFRKSITRRKRRPPAQWSQNNQTDGSLHGRFPRRVVKQTYRPLRLSSGHPLRRVLQYLSSQYDRRIFAIENQIDGRMLLDEDRVYFVHGLPCLLLRMLAPSFEDIRRGVTLMEEMMPRLFARLLVADRLPIMYLREESTRAPTKNNFTKCGWYQNRFKESAFVSSMHYFGMTESGFRVNQAHWDCPGRRCKDVELFAQGDPTFATDLCLIQSRNLLSTKGEHFILS</sequence>
<feature type="compositionally biased region" description="Basic residues" evidence="1">
    <location>
        <begin position="740"/>
        <end position="749"/>
    </location>
</feature>
<feature type="region of interest" description="Disordered" evidence="1">
    <location>
        <begin position="472"/>
        <end position="494"/>
    </location>
</feature>
<feature type="compositionally biased region" description="Basic and acidic residues" evidence="1">
    <location>
        <begin position="575"/>
        <end position="585"/>
    </location>
</feature>
<feature type="region of interest" description="Disordered" evidence="1">
    <location>
        <begin position="740"/>
        <end position="813"/>
    </location>
</feature>
<dbReference type="Proteomes" id="UP000275846">
    <property type="component" value="Unassembled WGS sequence"/>
</dbReference>
<feature type="compositionally biased region" description="Basic and acidic residues" evidence="1">
    <location>
        <begin position="910"/>
        <end position="936"/>
    </location>
</feature>
<feature type="compositionally biased region" description="Polar residues" evidence="1">
    <location>
        <begin position="53"/>
        <end position="62"/>
    </location>
</feature>
<feature type="compositionally biased region" description="Polar residues" evidence="1">
    <location>
        <begin position="299"/>
        <end position="322"/>
    </location>
</feature>
<feature type="region of interest" description="Disordered" evidence="1">
    <location>
        <begin position="903"/>
        <end position="1000"/>
    </location>
</feature>
<feature type="compositionally biased region" description="Polar residues" evidence="1">
    <location>
        <begin position="88"/>
        <end position="97"/>
    </location>
</feature>
<dbReference type="EMBL" id="UYSU01039930">
    <property type="protein sequence ID" value="VDM01811.1"/>
    <property type="molecule type" value="Genomic_DNA"/>
</dbReference>
<evidence type="ECO:0000256" key="1">
    <source>
        <dbReference type="SAM" id="MobiDB-lite"/>
    </source>
</evidence>
<accession>A0A183TG27</accession>
<evidence type="ECO:0000313" key="3">
    <source>
        <dbReference type="Proteomes" id="UP000275846"/>
    </source>
</evidence>
<feature type="region of interest" description="Disordered" evidence="1">
    <location>
        <begin position="30"/>
        <end position="325"/>
    </location>
</feature>
<feature type="compositionally biased region" description="Low complexity" evidence="1">
    <location>
        <begin position="704"/>
        <end position="717"/>
    </location>
</feature>
<feature type="region of interest" description="Disordered" evidence="1">
    <location>
        <begin position="1102"/>
        <end position="1125"/>
    </location>
</feature>
<feature type="compositionally biased region" description="Acidic residues" evidence="1">
    <location>
        <begin position="960"/>
        <end position="999"/>
    </location>
</feature>
<dbReference type="OrthoDB" id="6266281at2759"/>
<feature type="compositionally biased region" description="Polar residues" evidence="1">
    <location>
        <begin position="650"/>
        <end position="681"/>
    </location>
</feature>
<feature type="compositionally biased region" description="Low complexity" evidence="1">
    <location>
        <begin position="76"/>
        <end position="87"/>
    </location>
</feature>
<feature type="compositionally biased region" description="Polar residues" evidence="1">
    <location>
        <begin position="765"/>
        <end position="779"/>
    </location>
</feature>
<name>A0A183TG27_SCHSO</name>
<feature type="compositionally biased region" description="Basic residues" evidence="1">
    <location>
        <begin position="231"/>
        <end position="242"/>
    </location>
</feature>
<reference evidence="2 3" key="2">
    <citation type="submission" date="2018-11" db="EMBL/GenBank/DDBJ databases">
        <authorList>
            <consortium name="Pathogen Informatics"/>
        </authorList>
    </citation>
    <scope>NUCLEOTIDE SEQUENCE [LARGE SCALE GENOMIC DNA]</scope>
    <source>
        <strain evidence="2 3">NST_G2</strain>
    </source>
</reference>
<evidence type="ECO:0000313" key="2">
    <source>
        <dbReference type="EMBL" id="VDM01811.1"/>
    </source>
</evidence>